<reference evidence="2" key="1">
    <citation type="submission" date="2021-01" db="EMBL/GenBank/DDBJ databases">
        <authorList>
            <person name="Eckstrom K.M.E."/>
        </authorList>
    </citation>
    <scope>NUCLEOTIDE SEQUENCE</scope>
    <source>
        <strain evidence="2">UVCC 0001</strain>
    </source>
</reference>
<accession>A0AAD9ILX9</accession>
<dbReference type="Proteomes" id="UP001255856">
    <property type="component" value="Unassembled WGS sequence"/>
</dbReference>
<evidence type="ECO:0000313" key="2">
    <source>
        <dbReference type="EMBL" id="KAK2080783.1"/>
    </source>
</evidence>
<evidence type="ECO:0000313" key="3">
    <source>
        <dbReference type="Proteomes" id="UP001255856"/>
    </source>
</evidence>
<dbReference type="AlphaFoldDB" id="A0AAD9ILX9"/>
<sequence>MEDYVFQVRKEEDGRLDLSQVTILDRTTGQKSPPHLLSALPERPLHFFDLPWQSEFLGNVLQDEPPQTWTWAWYLVAQRGPSRRDGLDLENGRLVLDVRSLTPPIPMLVEAALAGVELPSVWEYQSGSMELPEGPEGDDEDLADHYSDEDPVDDDFWQEFDGDGGLEDFDTPVSDL</sequence>
<organism evidence="2 3">
    <name type="scientific">Prototheca wickerhamii</name>
    <dbReference type="NCBI Taxonomy" id="3111"/>
    <lineage>
        <taxon>Eukaryota</taxon>
        <taxon>Viridiplantae</taxon>
        <taxon>Chlorophyta</taxon>
        <taxon>core chlorophytes</taxon>
        <taxon>Trebouxiophyceae</taxon>
        <taxon>Chlorellales</taxon>
        <taxon>Chlorellaceae</taxon>
        <taxon>Prototheca</taxon>
    </lineage>
</organism>
<gene>
    <name evidence="2" type="ORF">QBZ16_000637</name>
</gene>
<feature type="region of interest" description="Disordered" evidence="1">
    <location>
        <begin position="127"/>
        <end position="176"/>
    </location>
</feature>
<feature type="compositionally biased region" description="Acidic residues" evidence="1">
    <location>
        <begin position="133"/>
        <end position="142"/>
    </location>
</feature>
<feature type="compositionally biased region" description="Acidic residues" evidence="1">
    <location>
        <begin position="149"/>
        <end position="170"/>
    </location>
</feature>
<protein>
    <submittedName>
        <fullName evidence="2">Uncharacterized protein</fullName>
    </submittedName>
</protein>
<keyword evidence="3" id="KW-1185">Reference proteome</keyword>
<proteinExistence type="predicted"/>
<comment type="caution">
    <text evidence="2">The sequence shown here is derived from an EMBL/GenBank/DDBJ whole genome shotgun (WGS) entry which is preliminary data.</text>
</comment>
<dbReference type="EMBL" id="JASFZW010000001">
    <property type="protein sequence ID" value="KAK2080783.1"/>
    <property type="molecule type" value="Genomic_DNA"/>
</dbReference>
<evidence type="ECO:0000256" key="1">
    <source>
        <dbReference type="SAM" id="MobiDB-lite"/>
    </source>
</evidence>
<name>A0AAD9ILX9_PROWI</name>